<dbReference type="Proteomes" id="UP000555448">
    <property type="component" value="Unassembled WGS sequence"/>
</dbReference>
<sequence length="350" mass="38666">MNATTARSRAVANENRSIEQSQERAIAARTAEQSRPRNALEAMSSRLEVSPGALKDTLLKTVFATCRNDSEFIGLVIVSNAYGLNPLLKEIYAFPAKGGGVVPMVSVDGWIKLMHSHPAYDSIEFEDIADDKGAIYAIEATIWRTDKTRPTKIIEYLDECRRNTDPWKQSPLRMLRHRALIQCARVAFGFSGLSALEDTVIDAVAVAADDVKALPNRQSLAEQLDDEIPSFDQAHDPSTGEVYPTDDRGMTPVDEETARALDSNDGTLSEDNPHAAEGPDSSQRGEANTEVDELADLRRRLGNSRAVKAVEAIERDWVNTMRNRFDDDTVATIEREIAARKLALKPQQEG</sequence>
<gene>
    <name evidence="2" type="ORF">HNO88_002999</name>
</gene>
<proteinExistence type="predicted"/>
<evidence type="ECO:0000313" key="2">
    <source>
        <dbReference type="EMBL" id="MBB4859670.1"/>
    </source>
</evidence>
<feature type="region of interest" description="Disordered" evidence="1">
    <location>
        <begin position="1"/>
        <end position="21"/>
    </location>
</feature>
<dbReference type="RefSeq" id="WP_184247001.1">
    <property type="nucleotide sequence ID" value="NZ_JACHLR010000013.1"/>
</dbReference>
<protein>
    <submittedName>
        <fullName evidence="2">Phage recombination protein Bet</fullName>
    </submittedName>
</protein>
<feature type="region of interest" description="Disordered" evidence="1">
    <location>
        <begin position="226"/>
        <end position="290"/>
    </location>
</feature>
<dbReference type="GO" id="GO:0006259">
    <property type="term" value="P:DNA metabolic process"/>
    <property type="evidence" value="ECO:0007669"/>
    <property type="project" value="InterPro"/>
</dbReference>
<dbReference type="AlphaFoldDB" id="A0A7W7NXX5"/>
<dbReference type="EMBL" id="JACHLR010000013">
    <property type="protein sequence ID" value="MBB4859670.1"/>
    <property type="molecule type" value="Genomic_DNA"/>
</dbReference>
<reference evidence="2 3" key="1">
    <citation type="submission" date="2020-08" db="EMBL/GenBank/DDBJ databases">
        <title>Functional genomics of gut bacteria from endangered species of beetles.</title>
        <authorList>
            <person name="Carlos-Shanley C."/>
        </authorList>
    </citation>
    <scope>NUCLEOTIDE SEQUENCE [LARGE SCALE GENOMIC DNA]</scope>
    <source>
        <strain evidence="2 3">S00245</strain>
    </source>
</reference>
<accession>A0A7W7NXX5</accession>
<evidence type="ECO:0000313" key="3">
    <source>
        <dbReference type="Proteomes" id="UP000555448"/>
    </source>
</evidence>
<dbReference type="InterPro" id="IPR018330">
    <property type="entry name" value="RecT_fam"/>
</dbReference>
<evidence type="ECO:0000256" key="1">
    <source>
        <dbReference type="SAM" id="MobiDB-lite"/>
    </source>
</evidence>
<organism evidence="2 3">
    <name type="scientific">Novosphingobium chloroacetimidivorans</name>
    <dbReference type="NCBI Taxonomy" id="1428314"/>
    <lineage>
        <taxon>Bacteria</taxon>
        <taxon>Pseudomonadati</taxon>
        <taxon>Pseudomonadota</taxon>
        <taxon>Alphaproteobacteria</taxon>
        <taxon>Sphingomonadales</taxon>
        <taxon>Sphingomonadaceae</taxon>
        <taxon>Novosphingobium</taxon>
    </lineage>
</organism>
<dbReference type="Pfam" id="PF03837">
    <property type="entry name" value="RecT"/>
    <property type="match status" value="1"/>
</dbReference>
<dbReference type="GO" id="GO:0003677">
    <property type="term" value="F:DNA binding"/>
    <property type="evidence" value="ECO:0007669"/>
    <property type="project" value="InterPro"/>
</dbReference>
<keyword evidence="3" id="KW-1185">Reference proteome</keyword>
<comment type="caution">
    <text evidence="2">The sequence shown here is derived from an EMBL/GenBank/DDBJ whole genome shotgun (WGS) entry which is preliminary data.</text>
</comment>
<name>A0A7W7NXX5_9SPHN</name>